<sequence>MAREILIGVTSNDDSGTQHGDTLQNHISGQNILKRCRAMLFYYVLAPSGCRHGRIRAQVKELRSIYSSGYWGEEKEKR</sequence>
<dbReference type="EMBL" id="KN831979">
    <property type="protein sequence ID" value="KIO02860.1"/>
    <property type="molecule type" value="Genomic_DNA"/>
</dbReference>
<protein>
    <submittedName>
        <fullName evidence="1">Uncharacterized protein</fullName>
    </submittedName>
</protein>
<reference evidence="1 2" key="1">
    <citation type="submission" date="2014-04" db="EMBL/GenBank/DDBJ databases">
        <authorList>
            <consortium name="DOE Joint Genome Institute"/>
            <person name="Kuo A."/>
            <person name="Kohler A."/>
            <person name="Costa M.D."/>
            <person name="Nagy L.G."/>
            <person name="Floudas D."/>
            <person name="Copeland A."/>
            <person name="Barry K.W."/>
            <person name="Cichocki N."/>
            <person name="Veneault-Fourrey C."/>
            <person name="LaButti K."/>
            <person name="Lindquist E.A."/>
            <person name="Lipzen A."/>
            <person name="Lundell T."/>
            <person name="Morin E."/>
            <person name="Murat C."/>
            <person name="Sun H."/>
            <person name="Tunlid A."/>
            <person name="Henrissat B."/>
            <person name="Grigoriev I.V."/>
            <person name="Hibbett D.S."/>
            <person name="Martin F."/>
            <person name="Nordberg H.P."/>
            <person name="Cantor M.N."/>
            <person name="Hua S.X."/>
        </authorList>
    </citation>
    <scope>NUCLEOTIDE SEQUENCE [LARGE SCALE GENOMIC DNA]</scope>
    <source>
        <strain evidence="1 2">Marx 270</strain>
    </source>
</reference>
<proteinExistence type="predicted"/>
<keyword evidence="2" id="KW-1185">Reference proteome</keyword>
<dbReference type="HOGENOM" id="CLU_2628651_0_0_1"/>
<evidence type="ECO:0000313" key="1">
    <source>
        <dbReference type="EMBL" id="KIO02860.1"/>
    </source>
</evidence>
<reference evidence="2" key="2">
    <citation type="submission" date="2015-01" db="EMBL/GenBank/DDBJ databases">
        <title>Evolutionary Origins and Diversification of the Mycorrhizal Mutualists.</title>
        <authorList>
            <consortium name="DOE Joint Genome Institute"/>
            <consortium name="Mycorrhizal Genomics Consortium"/>
            <person name="Kohler A."/>
            <person name="Kuo A."/>
            <person name="Nagy L.G."/>
            <person name="Floudas D."/>
            <person name="Copeland A."/>
            <person name="Barry K.W."/>
            <person name="Cichocki N."/>
            <person name="Veneault-Fourrey C."/>
            <person name="LaButti K."/>
            <person name="Lindquist E.A."/>
            <person name="Lipzen A."/>
            <person name="Lundell T."/>
            <person name="Morin E."/>
            <person name="Murat C."/>
            <person name="Riley R."/>
            <person name="Ohm R."/>
            <person name="Sun H."/>
            <person name="Tunlid A."/>
            <person name="Henrissat B."/>
            <person name="Grigoriev I.V."/>
            <person name="Hibbett D.S."/>
            <person name="Martin F."/>
        </authorList>
    </citation>
    <scope>NUCLEOTIDE SEQUENCE [LARGE SCALE GENOMIC DNA]</scope>
    <source>
        <strain evidence="2">Marx 270</strain>
    </source>
</reference>
<dbReference type="Proteomes" id="UP000054217">
    <property type="component" value="Unassembled WGS sequence"/>
</dbReference>
<name>A0A0C3NPT9_PISTI</name>
<organism evidence="1 2">
    <name type="scientific">Pisolithus tinctorius Marx 270</name>
    <dbReference type="NCBI Taxonomy" id="870435"/>
    <lineage>
        <taxon>Eukaryota</taxon>
        <taxon>Fungi</taxon>
        <taxon>Dikarya</taxon>
        <taxon>Basidiomycota</taxon>
        <taxon>Agaricomycotina</taxon>
        <taxon>Agaricomycetes</taxon>
        <taxon>Agaricomycetidae</taxon>
        <taxon>Boletales</taxon>
        <taxon>Sclerodermatineae</taxon>
        <taxon>Pisolithaceae</taxon>
        <taxon>Pisolithus</taxon>
    </lineage>
</organism>
<dbReference type="AlphaFoldDB" id="A0A0C3NPT9"/>
<dbReference type="InParanoid" id="A0A0C3NPT9"/>
<accession>A0A0C3NPT9</accession>
<gene>
    <name evidence="1" type="ORF">M404DRAFT_1001801</name>
</gene>
<evidence type="ECO:0000313" key="2">
    <source>
        <dbReference type="Proteomes" id="UP000054217"/>
    </source>
</evidence>